<name>A0A0D5YPR8_9FLAO</name>
<protein>
    <recommendedName>
        <fullName evidence="3">Lipocalin-like domain-containing protein</fullName>
    </recommendedName>
</protein>
<keyword evidence="2" id="KW-1185">Reference proteome</keyword>
<dbReference type="HOGENOM" id="CLU_2023943_0_0_10"/>
<proteinExistence type="predicted"/>
<reference evidence="1 2" key="1">
    <citation type="submission" date="2015-03" db="EMBL/GenBank/DDBJ databases">
        <title>Complete genome sequence of Muricauda lutaonensis CC-HSB-11T, isolated from a coastal hot spring.</title>
        <authorList>
            <person name="Kim K.M."/>
        </authorList>
    </citation>
    <scope>NUCLEOTIDE SEQUENCE [LARGE SCALE GENOMIC DNA]</scope>
    <source>
        <strain evidence="1 2">CC-HSB-11</strain>
    </source>
</reference>
<accession>A0A0D5YPR8</accession>
<gene>
    <name evidence="1" type="ORF">VC82_184</name>
</gene>
<dbReference type="AlphaFoldDB" id="A0A0D5YPR8"/>
<evidence type="ECO:0000313" key="1">
    <source>
        <dbReference type="EMBL" id="AKA33873.1"/>
    </source>
</evidence>
<dbReference type="KEGG" id="mlt:VC82_184"/>
<sequence>MRIVILLLSVSFLACEEDNSSEMPIGNSKIIGQWELEATRISPGDIVKEWTLVEDGEIYHFKSDGSFSRKNSSNDVSGNYGFDDDNQILTILPQENNQLRFNVQLKGDKMILGFIGCIEECSYRYRRRN</sequence>
<evidence type="ECO:0008006" key="3">
    <source>
        <dbReference type="Google" id="ProtNLM"/>
    </source>
</evidence>
<organism evidence="1 2">
    <name type="scientific">Flagellimonas lutaonensis</name>
    <dbReference type="NCBI Taxonomy" id="516051"/>
    <lineage>
        <taxon>Bacteria</taxon>
        <taxon>Pseudomonadati</taxon>
        <taxon>Bacteroidota</taxon>
        <taxon>Flavobacteriia</taxon>
        <taxon>Flavobacteriales</taxon>
        <taxon>Flavobacteriaceae</taxon>
        <taxon>Flagellimonas</taxon>
    </lineage>
</organism>
<dbReference type="EMBL" id="CP011071">
    <property type="protein sequence ID" value="AKA33873.1"/>
    <property type="molecule type" value="Genomic_DNA"/>
</dbReference>
<dbReference type="Proteomes" id="UP000032726">
    <property type="component" value="Chromosome"/>
</dbReference>
<evidence type="ECO:0000313" key="2">
    <source>
        <dbReference type="Proteomes" id="UP000032726"/>
    </source>
</evidence>
<dbReference type="PROSITE" id="PS51257">
    <property type="entry name" value="PROKAR_LIPOPROTEIN"/>
    <property type="match status" value="1"/>
</dbReference>
<dbReference type="OrthoDB" id="708275at2"/>
<dbReference type="RefSeq" id="WP_045800720.1">
    <property type="nucleotide sequence ID" value="NZ_CP011071.1"/>
</dbReference>
<dbReference type="STRING" id="516051.VC82_184"/>